<proteinExistence type="predicted"/>
<gene>
    <name evidence="1" type="ORF">SAMN04487948_101151</name>
</gene>
<evidence type="ECO:0008006" key="3">
    <source>
        <dbReference type="Google" id="ProtNLM"/>
    </source>
</evidence>
<organism evidence="1 2">
    <name type="scientific">Halogranum amylolyticum</name>
    <dbReference type="NCBI Taxonomy" id="660520"/>
    <lineage>
        <taxon>Archaea</taxon>
        <taxon>Methanobacteriati</taxon>
        <taxon>Methanobacteriota</taxon>
        <taxon>Stenosarchaea group</taxon>
        <taxon>Halobacteria</taxon>
        <taxon>Halobacteriales</taxon>
        <taxon>Haloferacaceae</taxon>
    </lineage>
</organism>
<name>A0A1H8MX75_9EURY</name>
<dbReference type="EMBL" id="FODV01000001">
    <property type="protein sequence ID" value="SEO21848.1"/>
    <property type="molecule type" value="Genomic_DNA"/>
</dbReference>
<dbReference type="SUPFAM" id="SSF53474">
    <property type="entry name" value="alpha/beta-Hydrolases"/>
    <property type="match status" value="1"/>
</dbReference>
<dbReference type="InterPro" id="IPR029058">
    <property type="entry name" value="AB_hydrolase_fold"/>
</dbReference>
<dbReference type="AlphaFoldDB" id="A0A1H8MX75"/>
<evidence type="ECO:0000313" key="2">
    <source>
        <dbReference type="Proteomes" id="UP000199126"/>
    </source>
</evidence>
<dbReference type="OrthoDB" id="296640at2157"/>
<sequence length="302" mass="32388">MNHHAAIDVGTLRLSALFLRDAKFFARTVDSEPLVDVAADATVDVGDPTTAGVHEVTVDTPLGAFDAAYLPWQWIGSDAPTLIYHHGSGERPFDFGRFSSNSFRRLFVGHDEQVPANVIAVRAPFHAGSNTEYARAMGDLENFVGMLAASAGLVEALAARVGDRSAQPVLASGISLGGFATNVHRVCFDHVDAYIPIFAGAALADLFVASAYRALTAESARRQSAKLRDALDFVDSFTAVDDTDCYPLLARHDRIVALDRQRPSYDGLSLSVLNKGHVTGSLATGALREHVVDVLSAHDDRN</sequence>
<reference evidence="2" key="1">
    <citation type="submission" date="2016-10" db="EMBL/GenBank/DDBJ databases">
        <authorList>
            <person name="Varghese N."/>
            <person name="Submissions S."/>
        </authorList>
    </citation>
    <scope>NUCLEOTIDE SEQUENCE [LARGE SCALE GENOMIC DNA]</scope>
    <source>
        <strain evidence="2">CGMCC 1.10121</strain>
    </source>
</reference>
<accession>A0A1H8MX75</accession>
<protein>
    <recommendedName>
        <fullName evidence="3">Alpha/beta hydrolase family protein</fullName>
    </recommendedName>
</protein>
<evidence type="ECO:0000313" key="1">
    <source>
        <dbReference type="EMBL" id="SEO21848.1"/>
    </source>
</evidence>
<dbReference type="Proteomes" id="UP000199126">
    <property type="component" value="Unassembled WGS sequence"/>
</dbReference>
<keyword evidence="2" id="KW-1185">Reference proteome</keyword>
<dbReference type="RefSeq" id="WP_089820554.1">
    <property type="nucleotide sequence ID" value="NZ_FODV01000001.1"/>
</dbReference>